<evidence type="ECO:0000313" key="4">
    <source>
        <dbReference type="Proteomes" id="UP001153076"/>
    </source>
</evidence>
<dbReference type="AlphaFoldDB" id="A0A9Q1QNS7"/>
<dbReference type="OrthoDB" id="20109at2759"/>
<feature type="compositionally biased region" description="Polar residues" evidence="1">
    <location>
        <begin position="10"/>
        <end position="23"/>
    </location>
</feature>
<sequence length="181" mass="20445">MASKNRRETPQNQTRNQNHTPDNPISEPEFFIEGDRLTRFLQSIRKQIESHRNSDKSLPEKLWLKRQFAVGVNEVTRILERMPASPESRNVSGMKLQAVLIASDCNPRWLTKHLPNLAASRNVSMIFVKDNKEGSLRLGEIVKTAIALGIKHKGSCINEFIQKIIDGNGEGLMESVELGTD</sequence>
<dbReference type="EMBL" id="JAKOGI010000020">
    <property type="protein sequence ID" value="KAJ8449563.1"/>
    <property type="molecule type" value="Genomic_DNA"/>
</dbReference>
<organism evidence="3 4">
    <name type="scientific">Carnegiea gigantea</name>
    <dbReference type="NCBI Taxonomy" id="171969"/>
    <lineage>
        <taxon>Eukaryota</taxon>
        <taxon>Viridiplantae</taxon>
        <taxon>Streptophyta</taxon>
        <taxon>Embryophyta</taxon>
        <taxon>Tracheophyta</taxon>
        <taxon>Spermatophyta</taxon>
        <taxon>Magnoliopsida</taxon>
        <taxon>eudicotyledons</taxon>
        <taxon>Gunneridae</taxon>
        <taxon>Pentapetalae</taxon>
        <taxon>Caryophyllales</taxon>
        <taxon>Cactineae</taxon>
        <taxon>Cactaceae</taxon>
        <taxon>Cactoideae</taxon>
        <taxon>Echinocereeae</taxon>
        <taxon>Carnegiea</taxon>
    </lineage>
</organism>
<evidence type="ECO:0000256" key="1">
    <source>
        <dbReference type="SAM" id="MobiDB-lite"/>
    </source>
</evidence>
<dbReference type="InterPro" id="IPR029064">
    <property type="entry name" value="Ribosomal_eL30-like_sf"/>
</dbReference>
<reference evidence="3" key="1">
    <citation type="submission" date="2022-04" db="EMBL/GenBank/DDBJ databases">
        <title>Carnegiea gigantea Genome sequencing and assembly v2.</title>
        <authorList>
            <person name="Copetti D."/>
            <person name="Sanderson M.J."/>
            <person name="Burquez A."/>
            <person name="Wojciechowski M.F."/>
        </authorList>
    </citation>
    <scope>NUCLEOTIDE SEQUENCE</scope>
    <source>
        <strain evidence="3">SGP5-SGP5p</strain>
        <tissue evidence="3">Aerial part</tissue>
    </source>
</reference>
<feature type="region of interest" description="Disordered" evidence="1">
    <location>
        <begin position="1"/>
        <end position="28"/>
    </location>
</feature>
<evidence type="ECO:0000313" key="3">
    <source>
        <dbReference type="EMBL" id="KAJ8449563.1"/>
    </source>
</evidence>
<dbReference type="PANTHER" id="PTHR47903:SF2">
    <property type="entry name" value="OS07G0636400 PROTEIN"/>
    <property type="match status" value="1"/>
</dbReference>
<dbReference type="Pfam" id="PF01248">
    <property type="entry name" value="Ribosomal_L7Ae"/>
    <property type="match status" value="1"/>
</dbReference>
<dbReference type="Proteomes" id="UP001153076">
    <property type="component" value="Unassembled WGS sequence"/>
</dbReference>
<name>A0A9Q1QNS7_9CARY</name>
<comment type="caution">
    <text evidence="3">The sequence shown here is derived from an EMBL/GenBank/DDBJ whole genome shotgun (WGS) entry which is preliminary data.</text>
</comment>
<proteinExistence type="predicted"/>
<evidence type="ECO:0000259" key="2">
    <source>
        <dbReference type="Pfam" id="PF01248"/>
    </source>
</evidence>
<dbReference type="PANTHER" id="PTHR47903">
    <property type="entry name" value="OS07G0636400 PROTEIN"/>
    <property type="match status" value="1"/>
</dbReference>
<dbReference type="SUPFAM" id="SSF55315">
    <property type="entry name" value="L30e-like"/>
    <property type="match status" value="1"/>
</dbReference>
<feature type="domain" description="Ribosomal protein eL8/eL30/eS12/Gadd45" evidence="2">
    <location>
        <begin position="66"/>
        <end position="145"/>
    </location>
</feature>
<accession>A0A9Q1QNS7</accession>
<dbReference type="InterPro" id="IPR004038">
    <property type="entry name" value="Ribosomal_eL8/eL30/eS12/Gad45"/>
</dbReference>
<protein>
    <recommendedName>
        <fullName evidence="2">Ribosomal protein eL8/eL30/eS12/Gadd45 domain-containing protein</fullName>
    </recommendedName>
</protein>
<gene>
    <name evidence="3" type="ORF">Cgig2_005585</name>
</gene>
<dbReference type="Gene3D" id="3.30.1330.30">
    <property type="match status" value="1"/>
</dbReference>
<keyword evidence="4" id="KW-1185">Reference proteome</keyword>